<dbReference type="Gene3D" id="1.10.1740.10">
    <property type="match status" value="1"/>
</dbReference>
<dbReference type="InterPro" id="IPR013325">
    <property type="entry name" value="RNA_pol_sigma_r2"/>
</dbReference>
<dbReference type="Gene3D" id="1.10.10.10">
    <property type="entry name" value="Winged helix-like DNA-binding domain superfamily/Winged helix DNA-binding domain"/>
    <property type="match status" value="1"/>
</dbReference>
<dbReference type="Proteomes" id="UP001595796">
    <property type="component" value="Unassembled WGS sequence"/>
</dbReference>
<keyword evidence="2" id="KW-0805">Transcription regulation</keyword>
<evidence type="ECO:0000259" key="7">
    <source>
        <dbReference type="Pfam" id="PF08281"/>
    </source>
</evidence>
<dbReference type="PANTHER" id="PTHR43133:SF8">
    <property type="entry name" value="RNA POLYMERASE SIGMA FACTOR HI_1459-RELATED"/>
    <property type="match status" value="1"/>
</dbReference>
<dbReference type="InterPro" id="IPR013249">
    <property type="entry name" value="RNA_pol_sigma70_r4_t2"/>
</dbReference>
<keyword evidence="4" id="KW-0238">DNA-binding</keyword>
<evidence type="ECO:0000256" key="5">
    <source>
        <dbReference type="ARBA" id="ARBA00023163"/>
    </source>
</evidence>
<reference evidence="9" key="1">
    <citation type="journal article" date="2019" name="Int. J. Syst. Evol. Microbiol.">
        <title>The Global Catalogue of Microorganisms (GCM) 10K type strain sequencing project: providing services to taxonomists for standard genome sequencing and annotation.</title>
        <authorList>
            <consortium name="The Broad Institute Genomics Platform"/>
            <consortium name="The Broad Institute Genome Sequencing Center for Infectious Disease"/>
            <person name="Wu L."/>
            <person name="Ma J."/>
        </authorList>
    </citation>
    <scope>NUCLEOTIDE SEQUENCE [LARGE SCALE GENOMIC DNA]</scope>
    <source>
        <strain evidence="9">CGMCC 1.16444</strain>
    </source>
</reference>
<feature type="domain" description="RNA polymerase sigma factor 70 region 4 type 2" evidence="7">
    <location>
        <begin position="130"/>
        <end position="176"/>
    </location>
</feature>
<organism evidence="8 9">
    <name type="scientific">Flaviflagellibacter deserti</name>
    <dbReference type="NCBI Taxonomy" id="2267266"/>
    <lineage>
        <taxon>Bacteria</taxon>
        <taxon>Pseudomonadati</taxon>
        <taxon>Pseudomonadota</taxon>
        <taxon>Alphaproteobacteria</taxon>
        <taxon>Hyphomicrobiales</taxon>
        <taxon>Flaviflagellibacter</taxon>
    </lineage>
</organism>
<feature type="domain" description="RNA polymerase sigma-70 region 2" evidence="6">
    <location>
        <begin position="26"/>
        <end position="93"/>
    </location>
</feature>
<proteinExistence type="inferred from homology"/>
<dbReference type="InterPro" id="IPR014284">
    <property type="entry name" value="RNA_pol_sigma-70_dom"/>
</dbReference>
<comment type="similarity">
    <text evidence="1">Belongs to the sigma-70 factor family. ECF subfamily.</text>
</comment>
<dbReference type="Pfam" id="PF08281">
    <property type="entry name" value="Sigma70_r4_2"/>
    <property type="match status" value="1"/>
</dbReference>
<dbReference type="InterPro" id="IPR007627">
    <property type="entry name" value="RNA_pol_sigma70_r2"/>
</dbReference>
<keyword evidence="5" id="KW-0804">Transcription</keyword>
<evidence type="ECO:0000256" key="3">
    <source>
        <dbReference type="ARBA" id="ARBA00023082"/>
    </source>
</evidence>
<sequence length="188" mass="20996">MQRNETSDDDLIAAASTGDEAAFNHLVRRHADRAHALAASFLGSRNDADDVVQDAFYRAWRALPRWRPGEASFSTWLHRVVVNLCIDRQRRAKLRRWLPFADVEEPASDEAGSDQRVEADRELGAVMEDLQALPERQRAALLLSADGEKSNAEIGIVLGVSEKAVESLLVRGRRTLRAKLVAREGDVR</sequence>
<gene>
    <name evidence="8" type="ORF">ACFPFW_07410</name>
</gene>
<evidence type="ECO:0000313" key="8">
    <source>
        <dbReference type="EMBL" id="MFC5067844.1"/>
    </source>
</evidence>
<comment type="caution">
    <text evidence="8">The sequence shown here is derived from an EMBL/GenBank/DDBJ whole genome shotgun (WGS) entry which is preliminary data.</text>
</comment>
<dbReference type="SUPFAM" id="SSF88659">
    <property type="entry name" value="Sigma3 and sigma4 domains of RNA polymerase sigma factors"/>
    <property type="match status" value="1"/>
</dbReference>
<dbReference type="InterPro" id="IPR013324">
    <property type="entry name" value="RNA_pol_sigma_r3/r4-like"/>
</dbReference>
<evidence type="ECO:0000313" key="9">
    <source>
        <dbReference type="Proteomes" id="UP001595796"/>
    </source>
</evidence>
<name>A0ABV9Z2Q6_9HYPH</name>
<keyword evidence="9" id="KW-1185">Reference proteome</keyword>
<protein>
    <submittedName>
        <fullName evidence="8">Sigma-70 family RNA polymerase sigma factor</fullName>
    </submittedName>
</protein>
<keyword evidence="3" id="KW-0731">Sigma factor</keyword>
<evidence type="ECO:0000256" key="2">
    <source>
        <dbReference type="ARBA" id="ARBA00023015"/>
    </source>
</evidence>
<dbReference type="RefSeq" id="WP_114956585.1">
    <property type="nucleotide sequence ID" value="NZ_JBHSJF010000006.1"/>
</dbReference>
<dbReference type="InterPro" id="IPR039425">
    <property type="entry name" value="RNA_pol_sigma-70-like"/>
</dbReference>
<dbReference type="SUPFAM" id="SSF88946">
    <property type="entry name" value="Sigma2 domain of RNA polymerase sigma factors"/>
    <property type="match status" value="1"/>
</dbReference>
<dbReference type="InterPro" id="IPR036388">
    <property type="entry name" value="WH-like_DNA-bd_sf"/>
</dbReference>
<dbReference type="NCBIfam" id="TIGR02937">
    <property type="entry name" value="sigma70-ECF"/>
    <property type="match status" value="1"/>
</dbReference>
<evidence type="ECO:0000256" key="1">
    <source>
        <dbReference type="ARBA" id="ARBA00010641"/>
    </source>
</evidence>
<dbReference type="EMBL" id="JBHSJF010000006">
    <property type="protein sequence ID" value="MFC5067844.1"/>
    <property type="molecule type" value="Genomic_DNA"/>
</dbReference>
<dbReference type="CDD" id="cd06171">
    <property type="entry name" value="Sigma70_r4"/>
    <property type="match status" value="1"/>
</dbReference>
<accession>A0ABV9Z2Q6</accession>
<evidence type="ECO:0000256" key="4">
    <source>
        <dbReference type="ARBA" id="ARBA00023125"/>
    </source>
</evidence>
<dbReference type="PANTHER" id="PTHR43133">
    <property type="entry name" value="RNA POLYMERASE ECF-TYPE SIGMA FACTO"/>
    <property type="match status" value="1"/>
</dbReference>
<evidence type="ECO:0000259" key="6">
    <source>
        <dbReference type="Pfam" id="PF04542"/>
    </source>
</evidence>
<dbReference type="Pfam" id="PF04542">
    <property type="entry name" value="Sigma70_r2"/>
    <property type="match status" value="1"/>
</dbReference>